<keyword evidence="1" id="KW-0732">Signal</keyword>
<dbReference type="Proteomes" id="UP001161017">
    <property type="component" value="Unassembled WGS sequence"/>
</dbReference>
<accession>A0AA43QEB3</accession>
<evidence type="ECO:0000256" key="1">
    <source>
        <dbReference type="SAM" id="SignalP"/>
    </source>
</evidence>
<feature type="signal peptide" evidence="1">
    <location>
        <begin position="1"/>
        <end position="19"/>
    </location>
</feature>
<name>A0AA43QEB3_9LECA</name>
<reference evidence="2" key="1">
    <citation type="journal article" date="2023" name="Genome Biol. Evol.">
        <title>First Whole Genome Sequence and Flow Cytometry Genome Size Data for the Lichen-Forming Fungus Ramalina farinacea (Ascomycota).</title>
        <authorList>
            <person name="Llewellyn T."/>
            <person name="Mian S."/>
            <person name="Hill R."/>
            <person name="Leitch I.J."/>
            <person name="Gaya E."/>
        </authorList>
    </citation>
    <scope>NUCLEOTIDE SEQUENCE</scope>
    <source>
        <strain evidence="2">LIQ254RAFAR</strain>
    </source>
</reference>
<evidence type="ECO:0000313" key="2">
    <source>
        <dbReference type="EMBL" id="MDI1485022.1"/>
    </source>
</evidence>
<dbReference type="AlphaFoldDB" id="A0AA43QEB3"/>
<organism evidence="2 3">
    <name type="scientific">Ramalina farinacea</name>
    <dbReference type="NCBI Taxonomy" id="258253"/>
    <lineage>
        <taxon>Eukaryota</taxon>
        <taxon>Fungi</taxon>
        <taxon>Dikarya</taxon>
        <taxon>Ascomycota</taxon>
        <taxon>Pezizomycotina</taxon>
        <taxon>Lecanoromycetes</taxon>
        <taxon>OSLEUM clade</taxon>
        <taxon>Lecanoromycetidae</taxon>
        <taxon>Lecanorales</taxon>
        <taxon>Lecanorineae</taxon>
        <taxon>Ramalinaceae</taxon>
        <taxon>Ramalina</taxon>
    </lineage>
</organism>
<evidence type="ECO:0000313" key="3">
    <source>
        <dbReference type="Proteomes" id="UP001161017"/>
    </source>
</evidence>
<proteinExistence type="predicted"/>
<protein>
    <submittedName>
        <fullName evidence="2">Uncharacterized protein</fullName>
    </submittedName>
</protein>
<sequence>MAPLSKIVLFSAMALSAAAKDGSISPTPTRAVAGRSNNRIYSTLGPDPSAKALVHDGALVGNHVDIKMVMFSQPDCTGNQFPIDTYNYGYVIAPNLGQGPNVNSVHSLSLSRPLYSNETLDFSGFNLGPAQFVPDANPGQPYDAPSQNDNQIVGMTQYAAVVIQNAIMVQRSPPADATTMTELPNAGKMKRTIALPSATSAPGAIAARGVDTSGGLPACARFINQFFTKDTGKPGCVNTDGAAGCFRLHHN</sequence>
<comment type="caution">
    <text evidence="2">The sequence shown here is derived from an EMBL/GenBank/DDBJ whole genome shotgun (WGS) entry which is preliminary data.</text>
</comment>
<dbReference type="EMBL" id="JAPUFD010000001">
    <property type="protein sequence ID" value="MDI1485022.1"/>
    <property type="molecule type" value="Genomic_DNA"/>
</dbReference>
<feature type="chain" id="PRO_5041306362" evidence="1">
    <location>
        <begin position="20"/>
        <end position="251"/>
    </location>
</feature>
<gene>
    <name evidence="2" type="ORF">OHK93_000156</name>
</gene>
<keyword evidence="3" id="KW-1185">Reference proteome</keyword>